<accession>A0A8S5LI16</accession>
<proteinExistence type="predicted"/>
<dbReference type="EMBL" id="BK014722">
    <property type="protein sequence ID" value="DAD69512.1"/>
    <property type="molecule type" value="Genomic_DNA"/>
</dbReference>
<name>A0A8S5LI16_9CAUD</name>
<protein>
    <submittedName>
        <fullName evidence="1">Uncharacterized protein</fullName>
    </submittedName>
</protein>
<evidence type="ECO:0000313" key="1">
    <source>
        <dbReference type="EMBL" id="DAD69512.1"/>
    </source>
</evidence>
<sequence>MHAAPNNALYNNQLSQAIQQVDANLSSGDEQLCDWTQALPDDEAADILVEYTPNNELNSLLGYIARYLNGDEQDISLRELTDRCITAQTTREIQTQQDEQQKQNAWHKMVRHYHANILERDY</sequence>
<organism evidence="1">
    <name type="scientific">Siphoviridae sp. ctR0j7</name>
    <dbReference type="NCBI Taxonomy" id="2823580"/>
    <lineage>
        <taxon>Viruses</taxon>
        <taxon>Duplodnaviria</taxon>
        <taxon>Heunggongvirae</taxon>
        <taxon>Uroviricota</taxon>
        <taxon>Caudoviricetes</taxon>
    </lineage>
</organism>
<reference evidence="1" key="1">
    <citation type="journal article" date="2021" name="Proc. Natl. Acad. Sci. U.S.A.">
        <title>A Catalog of Tens of Thousands of Viruses from Human Metagenomes Reveals Hidden Associations with Chronic Diseases.</title>
        <authorList>
            <person name="Tisza M.J."/>
            <person name="Buck C.B."/>
        </authorList>
    </citation>
    <scope>NUCLEOTIDE SEQUENCE</scope>
    <source>
        <strain evidence="1">CtR0j7</strain>
    </source>
</reference>